<gene>
    <name evidence="3" type="ORF">GK047_25945</name>
</gene>
<feature type="region of interest" description="Disordered" evidence="1">
    <location>
        <begin position="19"/>
        <end position="52"/>
    </location>
</feature>
<protein>
    <recommendedName>
        <fullName evidence="4">DUF4302 domain-containing protein</fullName>
    </recommendedName>
</protein>
<evidence type="ECO:0008006" key="4">
    <source>
        <dbReference type="Google" id="ProtNLM"/>
    </source>
</evidence>
<feature type="chain" id="PRO_5038422411" description="DUF4302 domain-containing protein" evidence="2">
    <location>
        <begin position="20"/>
        <end position="460"/>
    </location>
</feature>
<dbReference type="PROSITE" id="PS51257">
    <property type="entry name" value="PROKAR_LIPOPROTEIN"/>
    <property type="match status" value="1"/>
</dbReference>
<reference evidence="3" key="1">
    <citation type="submission" date="2020-02" db="EMBL/GenBank/DDBJ databases">
        <authorList>
            <person name="Shen X.-R."/>
            <person name="Zhang Y.-X."/>
        </authorList>
    </citation>
    <scope>NUCLEOTIDE SEQUENCE</scope>
    <source>
        <strain evidence="3">SYP-B3998</strain>
    </source>
</reference>
<keyword evidence="2" id="KW-0732">Signal</keyword>
<feature type="compositionally biased region" description="Polar residues" evidence="1">
    <location>
        <begin position="20"/>
        <end position="52"/>
    </location>
</feature>
<dbReference type="RefSeq" id="WP_163953204.1">
    <property type="nucleotide sequence ID" value="NZ_JAAIKC010000017.1"/>
</dbReference>
<comment type="caution">
    <text evidence="3">The sequence shown here is derived from an EMBL/GenBank/DDBJ whole genome shotgun (WGS) entry which is preliminary data.</text>
</comment>
<dbReference type="AlphaFoldDB" id="A0A6G4A6D9"/>
<name>A0A6G4A6D9_9BACL</name>
<organism evidence="3">
    <name type="scientific">Paenibacillus sp. SYP-B3998</name>
    <dbReference type="NCBI Taxonomy" id="2678564"/>
    <lineage>
        <taxon>Bacteria</taxon>
        <taxon>Bacillati</taxon>
        <taxon>Bacillota</taxon>
        <taxon>Bacilli</taxon>
        <taxon>Bacillales</taxon>
        <taxon>Paenibacillaceae</taxon>
        <taxon>Paenibacillus</taxon>
    </lineage>
</organism>
<feature type="signal peptide" evidence="2">
    <location>
        <begin position="1"/>
        <end position="19"/>
    </location>
</feature>
<sequence>MWKLVVVILFIIVSGCGSGNPESATRNSVESSTQAPQLSTLEPTSTTSAQDTKANAQQSKDFLYENKKLGFSLSFPTSWQGKYLIEDSAYGIVISFKANAEQTGYLRGIRIVSKDTWNTYKEAGFFRFLGERNGYVYIENSSLGAPFDSKGDKKNFDAWTKMQEQMADVLKTFQMLPEYEEGIFNKMRTMNLTIDRFKERGYKVEEKQIFARKFEDIGELTVTPVTKLGNNKDFPLSLILTGGKKDIVLTPNRKDGHAMFSSFEAISFKDIDDYSLKSGYTDIIVIANFITGGGQDGAKPFSDVFIFKNDTWGNFIEDTILENRIMGSSTSRTLTVKQVLDLAKPFDMKNFVGNFTKISSNEYDKSQINIESISDGKIKFAVDAFHVNGRAKGAETGNVNVGNIEEIATLDGYIATYKADDFDFELTFEFFGNDTFEVTAKGRSAFGANVSANGVYKRDL</sequence>
<evidence type="ECO:0000256" key="2">
    <source>
        <dbReference type="SAM" id="SignalP"/>
    </source>
</evidence>
<proteinExistence type="predicted"/>
<evidence type="ECO:0000313" key="3">
    <source>
        <dbReference type="EMBL" id="NEW09391.1"/>
    </source>
</evidence>
<accession>A0A6G4A6D9</accession>
<evidence type="ECO:0000256" key="1">
    <source>
        <dbReference type="SAM" id="MobiDB-lite"/>
    </source>
</evidence>
<dbReference type="EMBL" id="JAAIKC010000017">
    <property type="protein sequence ID" value="NEW09391.1"/>
    <property type="molecule type" value="Genomic_DNA"/>
</dbReference>